<dbReference type="AlphaFoldDB" id="A0A1H6VUG3"/>
<gene>
    <name evidence="2" type="ORF">SAMN05192553_102300</name>
</gene>
<feature type="transmembrane region" description="Helical" evidence="1">
    <location>
        <begin position="120"/>
        <end position="137"/>
    </location>
</feature>
<protein>
    <submittedName>
        <fullName evidence="2">Uncharacterized protein</fullName>
    </submittedName>
</protein>
<dbReference type="Proteomes" id="UP000199403">
    <property type="component" value="Unassembled WGS sequence"/>
</dbReference>
<organism evidence="2 3">
    <name type="scientific">Cyclobacterium xiamenense</name>
    <dbReference type="NCBI Taxonomy" id="1297121"/>
    <lineage>
        <taxon>Bacteria</taxon>
        <taxon>Pseudomonadati</taxon>
        <taxon>Bacteroidota</taxon>
        <taxon>Cytophagia</taxon>
        <taxon>Cytophagales</taxon>
        <taxon>Cyclobacteriaceae</taxon>
        <taxon>Cyclobacterium</taxon>
    </lineage>
</organism>
<feature type="transmembrane region" description="Helical" evidence="1">
    <location>
        <begin position="6"/>
        <end position="23"/>
    </location>
</feature>
<keyword evidence="3" id="KW-1185">Reference proteome</keyword>
<dbReference type="EMBL" id="FNZH01000002">
    <property type="protein sequence ID" value="SEJ08289.1"/>
    <property type="molecule type" value="Genomic_DNA"/>
</dbReference>
<keyword evidence="1" id="KW-1133">Transmembrane helix</keyword>
<feature type="transmembrane region" description="Helical" evidence="1">
    <location>
        <begin position="60"/>
        <end position="80"/>
    </location>
</feature>
<feature type="transmembrane region" description="Helical" evidence="1">
    <location>
        <begin position="92"/>
        <end position="114"/>
    </location>
</feature>
<feature type="transmembrane region" description="Helical" evidence="1">
    <location>
        <begin position="157"/>
        <end position="180"/>
    </location>
</feature>
<name>A0A1H6VUG3_9BACT</name>
<keyword evidence="1" id="KW-0472">Membrane</keyword>
<keyword evidence="1" id="KW-0812">Transmembrane</keyword>
<evidence type="ECO:0000313" key="3">
    <source>
        <dbReference type="Proteomes" id="UP000199403"/>
    </source>
</evidence>
<evidence type="ECO:0000313" key="2">
    <source>
        <dbReference type="EMBL" id="SEJ08289.1"/>
    </source>
</evidence>
<feature type="transmembrane region" description="Helical" evidence="1">
    <location>
        <begin position="192"/>
        <end position="216"/>
    </location>
</feature>
<accession>A0A1H6VUG3</accession>
<feature type="transmembrane region" description="Helical" evidence="1">
    <location>
        <begin position="35"/>
        <end position="54"/>
    </location>
</feature>
<dbReference type="RefSeq" id="WP_092171026.1">
    <property type="nucleotide sequence ID" value="NZ_FNZH01000002.1"/>
</dbReference>
<evidence type="ECO:0000256" key="1">
    <source>
        <dbReference type="SAM" id="Phobius"/>
    </source>
</evidence>
<dbReference type="STRING" id="1416801.SAMN05192553_102300"/>
<proteinExistence type="predicted"/>
<sequence>MLVSFYCVALLVGIVSSGTYLAFGNNLKEYKRTTSLVLLILITCLLSESIWKYSGSSDSFLLFNVLYVYLRPTLMLLLFSQLPYSCHLQKKVLPTLLAFLLLVVPISVFFQSPFTGIQSYAYLLGHGMVLFYSIIFFKDLLRQSRYKDVNLLSLPYFWMASLVLFSFGESYIFFILTYYIPSFGSYGMGQVFQWVQFFGAIMYLTLGLSFYAPLIFNRRYSY</sequence>
<dbReference type="OrthoDB" id="836617at2"/>
<reference evidence="3" key="1">
    <citation type="submission" date="2016-10" db="EMBL/GenBank/DDBJ databases">
        <authorList>
            <person name="Varghese N."/>
            <person name="Submissions S."/>
        </authorList>
    </citation>
    <scope>NUCLEOTIDE SEQUENCE [LARGE SCALE GENOMIC DNA]</scope>
    <source>
        <strain evidence="3">IBRC-M 10761</strain>
    </source>
</reference>